<dbReference type="GO" id="GO:0004311">
    <property type="term" value="F:geranylgeranyl diphosphate synthase activity"/>
    <property type="evidence" value="ECO:0007669"/>
    <property type="project" value="InterPro"/>
</dbReference>
<proteinExistence type="predicted"/>
<dbReference type="SUPFAM" id="SSF48576">
    <property type="entry name" value="Terpenoid synthases"/>
    <property type="match status" value="1"/>
</dbReference>
<dbReference type="EMBL" id="MLJW01000022">
    <property type="protein sequence ID" value="OIR10742.1"/>
    <property type="molecule type" value="Genomic_DNA"/>
</dbReference>
<dbReference type="InterPro" id="IPR008949">
    <property type="entry name" value="Isoprenoid_synthase_dom_sf"/>
</dbReference>
<dbReference type="SFLD" id="SFLDG01212">
    <property type="entry name" value="Phytoene_synthase_like"/>
    <property type="match status" value="1"/>
</dbReference>
<dbReference type="SFLD" id="SFLDS00005">
    <property type="entry name" value="Isoprenoid_Synthase_Type_I"/>
    <property type="match status" value="1"/>
</dbReference>
<dbReference type="Gene3D" id="1.10.600.10">
    <property type="entry name" value="Farnesyl Diphosphate Synthase"/>
    <property type="match status" value="1"/>
</dbReference>
<dbReference type="InterPro" id="IPR033904">
    <property type="entry name" value="Trans_IPPS_HH"/>
</dbReference>
<evidence type="ECO:0000313" key="1">
    <source>
        <dbReference type="EMBL" id="OIR10742.1"/>
    </source>
</evidence>
<protein>
    <submittedName>
        <fullName evidence="1">All-trans-phytoene synthase</fullName>
        <ecNumber evidence="1">2.5.1.99</ecNumber>
    </submittedName>
</protein>
<dbReference type="CDD" id="cd00683">
    <property type="entry name" value="Trans_IPPS_HH"/>
    <property type="match status" value="1"/>
</dbReference>
<organism evidence="1">
    <name type="scientific">mine drainage metagenome</name>
    <dbReference type="NCBI Taxonomy" id="410659"/>
    <lineage>
        <taxon>unclassified sequences</taxon>
        <taxon>metagenomes</taxon>
        <taxon>ecological metagenomes</taxon>
    </lineage>
</organism>
<dbReference type="GO" id="GO:0051996">
    <property type="term" value="F:squalene synthase [NAD(P)H] activity"/>
    <property type="evidence" value="ECO:0007669"/>
    <property type="project" value="InterPro"/>
</dbReference>
<dbReference type="NCBIfam" id="TIGR03464">
    <property type="entry name" value="HpnC"/>
    <property type="match status" value="1"/>
</dbReference>
<dbReference type="InterPro" id="IPR002060">
    <property type="entry name" value="Squ/phyt_synthse"/>
</dbReference>
<reference evidence="1" key="1">
    <citation type="submission" date="2016-10" db="EMBL/GenBank/DDBJ databases">
        <title>Sequence of Gallionella enrichment culture.</title>
        <authorList>
            <person name="Poehlein A."/>
            <person name="Muehling M."/>
            <person name="Daniel R."/>
        </authorList>
    </citation>
    <scope>NUCLEOTIDE SEQUENCE</scope>
</reference>
<dbReference type="SFLD" id="SFLDG01018">
    <property type="entry name" value="Squalene/Phytoene_Synthase_Lik"/>
    <property type="match status" value="1"/>
</dbReference>
<dbReference type="InterPro" id="IPR017827">
    <property type="entry name" value="HSQ_synthase_HpnC"/>
</dbReference>
<keyword evidence="1" id="KW-0808">Transferase</keyword>
<dbReference type="PANTHER" id="PTHR31480">
    <property type="entry name" value="BIFUNCTIONAL LYCOPENE CYCLASE/PHYTOENE SYNTHASE"/>
    <property type="match status" value="1"/>
</dbReference>
<dbReference type="InterPro" id="IPR044843">
    <property type="entry name" value="Trans_IPPS_bact-type"/>
</dbReference>
<name>A0A1J5TFB1_9ZZZZ</name>
<gene>
    <name evidence="1" type="primary">crtB_6</name>
    <name evidence="1" type="ORF">GALL_75130</name>
</gene>
<comment type="caution">
    <text evidence="1">The sequence shown here is derived from an EMBL/GenBank/DDBJ whole genome shotgun (WGS) entry which is preliminary data.</text>
</comment>
<dbReference type="AlphaFoldDB" id="A0A1J5TFB1"/>
<dbReference type="Pfam" id="PF00494">
    <property type="entry name" value="SQS_PSY"/>
    <property type="match status" value="1"/>
</dbReference>
<dbReference type="EC" id="2.5.1.99" evidence="1"/>
<accession>A0A1J5TFB1</accession>
<sequence length="271" mass="30882">MSVDHYENFPVASILMPKRLRKPVAAIYHFARAADDIADEGDLPDNERLRQLDGFRAELTRIAAREAPQLPLFINLAAEIRVHDLPMQPFRDLLDAFSQDVVKKRYADHDELLDYCRRSANPVGNLLLHLYQDATPVNIAYSDAICTALQLINFWQDVAKDFAIGRIYLPQDDMARFGVSEDRIGQGICNETWRALMKFEVDRARSLMLQGAPLGSILGGRIGLEMRMIIAGGLRILDKLEAADYDMFHRRPVLRPFDWVIMLAKSAPLRF</sequence>